<evidence type="ECO:0000256" key="8">
    <source>
        <dbReference type="SAM" id="MobiDB-lite"/>
    </source>
</evidence>
<organism evidence="10 11">
    <name type="scientific">Muraenolepis orangiensis</name>
    <name type="common">Patagonian moray cod</name>
    <dbReference type="NCBI Taxonomy" id="630683"/>
    <lineage>
        <taxon>Eukaryota</taxon>
        <taxon>Metazoa</taxon>
        <taxon>Chordata</taxon>
        <taxon>Craniata</taxon>
        <taxon>Vertebrata</taxon>
        <taxon>Euteleostomi</taxon>
        <taxon>Actinopterygii</taxon>
        <taxon>Neopterygii</taxon>
        <taxon>Teleostei</taxon>
        <taxon>Neoteleostei</taxon>
        <taxon>Acanthomorphata</taxon>
        <taxon>Zeiogadaria</taxon>
        <taxon>Gadariae</taxon>
        <taxon>Gadiformes</taxon>
        <taxon>Muraenolepidoidei</taxon>
        <taxon>Muraenolepididae</taxon>
        <taxon>Muraenolepis</taxon>
    </lineage>
</organism>
<dbReference type="GO" id="GO:0000981">
    <property type="term" value="F:DNA-binding transcription factor activity, RNA polymerase II-specific"/>
    <property type="evidence" value="ECO:0007669"/>
    <property type="project" value="InterPro"/>
</dbReference>
<comment type="subcellular location">
    <subcellularLocation>
        <location evidence="1 6 7">Nucleus</location>
    </subcellularLocation>
</comment>
<accession>A0A9Q0DPM4</accession>
<gene>
    <name evidence="10" type="ORF">NHX12_009219</name>
</gene>
<dbReference type="PROSITE" id="PS00027">
    <property type="entry name" value="HOMEOBOX_1"/>
    <property type="match status" value="1"/>
</dbReference>
<keyword evidence="11" id="KW-1185">Reference proteome</keyword>
<dbReference type="InterPro" id="IPR017970">
    <property type="entry name" value="Homeobox_CS"/>
</dbReference>
<keyword evidence="5 6" id="KW-0539">Nucleus</keyword>
<dbReference type="GO" id="GO:0000978">
    <property type="term" value="F:RNA polymerase II cis-regulatory region sequence-specific DNA binding"/>
    <property type="evidence" value="ECO:0007669"/>
    <property type="project" value="TreeGrafter"/>
</dbReference>
<keyword evidence="2" id="KW-0217">Developmental protein</keyword>
<dbReference type="SUPFAM" id="SSF46689">
    <property type="entry name" value="Homeodomain-like"/>
    <property type="match status" value="1"/>
</dbReference>
<feature type="domain" description="Homeobox" evidence="9">
    <location>
        <begin position="109"/>
        <end position="169"/>
    </location>
</feature>
<feature type="region of interest" description="Disordered" evidence="8">
    <location>
        <begin position="163"/>
        <end position="200"/>
    </location>
</feature>
<dbReference type="PANTHER" id="PTHR45793:SF5">
    <property type="entry name" value="HOMEOTIC PROTEIN OCELLILESS"/>
    <property type="match status" value="1"/>
</dbReference>
<evidence type="ECO:0000259" key="9">
    <source>
        <dbReference type="PROSITE" id="PS50071"/>
    </source>
</evidence>
<protein>
    <recommendedName>
        <fullName evidence="9">Homeobox domain-containing protein</fullName>
    </recommendedName>
</protein>
<dbReference type="PANTHER" id="PTHR45793">
    <property type="entry name" value="HOMEOBOX PROTEIN"/>
    <property type="match status" value="1"/>
</dbReference>
<dbReference type="Proteomes" id="UP001148018">
    <property type="component" value="Unassembled WGS sequence"/>
</dbReference>
<evidence type="ECO:0000256" key="7">
    <source>
        <dbReference type="RuleBase" id="RU000682"/>
    </source>
</evidence>
<comment type="caution">
    <text evidence="10">The sequence shown here is derived from an EMBL/GenBank/DDBJ whole genome shotgun (WGS) entry which is preliminary data.</text>
</comment>
<dbReference type="CDD" id="cd00086">
    <property type="entry name" value="homeodomain"/>
    <property type="match status" value="1"/>
</dbReference>
<dbReference type="InterPro" id="IPR001356">
    <property type="entry name" value="HD"/>
</dbReference>
<dbReference type="SMART" id="SM00389">
    <property type="entry name" value="HOX"/>
    <property type="match status" value="1"/>
</dbReference>
<dbReference type="InterPro" id="IPR009057">
    <property type="entry name" value="Homeodomain-like_sf"/>
</dbReference>
<evidence type="ECO:0000256" key="2">
    <source>
        <dbReference type="ARBA" id="ARBA00022473"/>
    </source>
</evidence>
<dbReference type="Pfam" id="PF00046">
    <property type="entry name" value="Homeodomain"/>
    <property type="match status" value="1"/>
</dbReference>
<evidence type="ECO:0000256" key="6">
    <source>
        <dbReference type="PROSITE-ProRule" id="PRU00108"/>
    </source>
</evidence>
<dbReference type="AlphaFoldDB" id="A0A9Q0DPM4"/>
<proteinExistence type="predicted"/>
<sequence>MNNEQQLVFLLPVQSRYRVTDFSIDHILSRDFPHPAGFRSSAHQNKNPDPIVYRGDPRCPGAGHGGCCYGLYPYGGGYRPAHLTFHPADPAAFCPRPPGLRDVTGGVPVQRSRVRTVFTEEQSARLERLFGDTEYPLADARAALAASSGLAEETVRVWFKNRRARRKRQKMGAGAKAPLPGGPPGRPMRSRADTLLSAVL</sequence>
<dbReference type="PROSITE" id="PS50071">
    <property type="entry name" value="HOMEOBOX_2"/>
    <property type="match status" value="1"/>
</dbReference>
<dbReference type="GO" id="GO:0005634">
    <property type="term" value="C:nucleus"/>
    <property type="evidence" value="ECO:0007669"/>
    <property type="project" value="UniProtKB-SubCell"/>
</dbReference>
<evidence type="ECO:0000256" key="1">
    <source>
        <dbReference type="ARBA" id="ARBA00004123"/>
    </source>
</evidence>
<feature type="DNA-binding region" description="Homeobox" evidence="6">
    <location>
        <begin position="111"/>
        <end position="170"/>
    </location>
</feature>
<evidence type="ECO:0000256" key="3">
    <source>
        <dbReference type="ARBA" id="ARBA00023125"/>
    </source>
</evidence>
<keyword evidence="4 6" id="KW-0371">Homeobox</keyword>
<keyword evidence="3 6" id="KW-0238">DNA-binding</keyword>
<evidence type="ECO:0000256" key="5">
    <source>
        <dbReference type="ARBA" id="ARBA00023242"/>
    </source>
</evidence>
<dbReference type="OrthoDB" id="6159439at2759"/>
<name>A0A9Q0DPM4_9TELE</name>
<evidence type="ECO:0000256" key="4">
    <source>
        <dbReference type="ARBA" id="ARBA00023155"/>
    </source>
</evidence>
<dbReference type="EMBL" id="JANIIK010000114">
    <property type="protein sequence ID" value="KAJ3591273.1"/>
    <property type="molecule type" value="Genomic_DNA"/>
</dbReference>
<reference evidence="10" key="1">
    <citation type="submission" date="2022-07" db="EMBL/GenBank/DDBJ databases">
        <title>Chromosome-level genome of Muraenolepis orangiensis.</title>
        <authorList>
            <person name="Kim J."/>
        </authorList>
    </citation>
    <scope>NUCLEOTIDE SEQUENCE</scope>
    <source>
        <strain evidence="10">KU_S4_2022</strain>
        <tissue evidence="10">Muscle</tissue>
    </source>
</reference>
<dbReference type="Gene3D" id="1.10.10.60">
    <property type="entry name" value="Homeodomain-like"/>
    <property type="match status" value="1"/>
</dbReference>
<evidence type="ECO:0000313" key="11">
    <source>
        <dbReference type="Proteomes" id="UP001148018"/>
    </source>
</evidence>
<evidence type="ECO:0000313" key="10">
    <source>
        <dbReference type="EMBL" id="KAJ3591273.1"/>
    </source>
</evidence>